<proteinExistence type="predicted"/>
<organism evidence="1 2">
    <name type="scientific">Glonium stellatum</name>
    <dbReference type="NCBI Taxonomy" id="574774"/>
    <lineage>
        <taxon>Eukaryota</taxon>
        <taxon>Fungi</taxon>
        <taxon>Dikarya</taxon>
        <taxon>Ascomycota</taxon>
        <taxon>Pezizomycotina</taxon>
        <taxon>Dothideomycetes</taxon>
        <taxon>Pleosporomycetidae</taxon>
        <taxon>Gloniales</taxon>
        <taxon>Gloniaceae</taxon>
        <taxon>Glonium</taxon>
    </lineage>
</organism>
<dbReference type="EMBL" id="KV748952">
    <property type="protein sequence ID" value="OCL11973.1"/>
    <property type="molecule type" value="Genomic_DNA"/>
</dbReference>
<dbReference type="Proteomes" id="UP000250140">
    <property type="component" value="Unassembled WGS sequence"/>
</dbReference>
<reference evidence="1 2" key="1">
    <citation type="journal article" date="2016" name="Nat. Commun.">
        <title>Ectomycorrhizal ecology is imprinted in the genome of the dominant symbiotic fungus Cenococcum geophilum.</title>
        <authorList>
            <consortium name="DOE Joint Genome Institute"/>
            <person name="Peter M."/>
            <person name="Kohler A."/>
            <person name="Ohm R.A."/>
            <person name="Kuo A."/>
            <person name="Krutzmann J."/>
            <person name="Morin E."/>
            <person name="Arend M."/>
            <person name="Barry K.W."/>
            <person name="Binder M."/>
            <person name="Choi C."/>
            <person name="Clum A."/>
            <person name="Copeland A."/>
            <person name="Grisel N."/>
            <person name="Haridas S."/>
            <person name="Kipfer T."/>
            <person name="LaButti K."/>
            <person name="Lindquist E."/>
            <person name="Lipzen A."/>
            <person name="Maire R."/>
            <person name="Meier B."/>
            <person name="Mihaltcheva S."/>
            <person name="Molinier V."/>
            <person name="Murat C."/>
            <person name="Poggeler S."/>
            <person name="Quandt C.A."/>
            <person name="Sperisen C."/>
            <person name="Tritt A."/>
            <person name="Tisserant E."/>
            <person name="Crous P.W."/>
            <person name="Henrissat B."/>
            <person name="Nehls U."/>
            <person name="Egli S."/>
            <person name="Spatafora J.W."/>
            <person name="Grigoriev I.V."/>
            <person name="Martin F.M."/>
        </authorList>
    </citation>
    <scope>NUCLEOTIDE SEQUENCE [LARGE SCALE GENOMIC DNA]</scope>
    <source>
        <strain evidence="1 2">CBS 207.34</strain>
    </source>
</reference>
<sequence length="74" mass="8375">MITHIRSQPQQGLCLLRRGLARSLPVTLPKSLPPTSSFDFFSTPPPTLSSIKLQFIGVFLMSFLFSLDLFKFPY</sequence>
<gene>
    <name evidence="1" type="ORF">AOQ84DRAFT_170974</name>
</gene>
<accession>A0A8E2JWE0</accession>
<evidence type="ECO:0000313" key="1">
    <source>
        <dbReference type="EMBL" id="OCL11973.1"/>
    </source>
</evidence>
<evidence type="ECO:0000313" key="2">
    <source>
        <dbReference type="Proteomes" id="UP000250140"/>
    </source>
</evidence>
<name>A0A8E2JWE0_9PEZI</name>
<keyword evidence="2" id="KW-1185">Reference proteome</keyword>
<dbReference type="AlphaFoldDB" id="A0A8E2JWE0"/>
<protein>
    <submittedName>
        <fullName evidence="1">Uncharacterized protein</fullName>
    </submittedName>
</protein>